<reference evidence="2 3" key="1">
    <citation type="submission" date="2020-07" db="EMBL/GenBank/DDBJ databases">
        <title>Description of Kordia aestuariivivens sp. nov., isolated from a tidal flat.</title>
        <authorList>
            <person name="Park S."/>
            <person name="Yoon J.-H."/>
        </authorList>
    </citation>
    <scope>NUCLEOTIDE SEQUENCE [LARGE SCALE GENOMIC DNA]</scope>
    <source>
        <strain evidence="2 3">YSTF-M3</strain>
    </source>
</reference>
<dbReference type="RefSeq" id="WP_187562893.1">
    <property type="nucleotide sequence ID" value="NZ_JACGWS010000008.1"/>
</dbReference>
<dbReference type="EMBL" id="JACGWS010000008">
    <property type="protein sequence ID" value="MBC8755856.1"/>
    <property type="molecule type" value="Genomic_DNA"/>
</dbReference>
<protein>
    <submittedName>
        <fullName evidence="2">Uncharacterized protein</fullName>
    </submittedName>
</protein>
<accession>A0ABR7QBW0</accession>
<feature type="region of interest" description="Disordered" evidence="1">
    <location>
        <begin position="191"/>
        <end position="235"/>
    </location>
</feature>
<evidence type="ECO:0000313" key="2">
    <source>
        <dbReference type="EMBL" id="MBC8755856.1"/>
    </source>
</evidence>
<sequence>MSIIHFSTAFKALDTFVAQYNATSDNLSSRLRQPVIATAREVIRIYGASLLKASKEPSFDALNIPSLKTNNVQLATIAHTSTRTIQRHLKKLLEANILTKKIWHGSNASYELYFNPKILLINGQQPVDKPSIQEKTEKTKTTDNQFFKNDMRTTCPHTDSSNNSYINNILIAVDKKLDAENRRSSLSLTANNLIGNDTGSTEKKKQQTHFSRYAEKEGVIKKTEPHTQGTPGARNFRQREHINHQKHTQNQCDTDAEKEGKSLEAIEQAKDTVSRLEASGFASFNLYVDALWKLAKNNLYEHVFLTKHQEKRAKELLHLWYKPVKEQHLDKVHKVYLERIELVCKYIAKDPQNRFVQLPNSYFDPTNKFGFTGTKVWYENQMRSKRKTHLKLILHAQIRRFVNNEEKQTAKQKPRLSLFKDCEKKIQKLGNPELLEQFYKAVLNHTS</sequence>
<comment type="caution">
    <text evidence="2">The sequence shown here is derived from an EMBL/GenBank/DDBJ whole genome shotgun (WGS) entry which is preliminary data.</text>
</comment>
<name>A0ABR7QBW0_9FLAO</name>
<gene>
    <name evidence="2" type="ORF">H2O64_14355</name>
</gene>
<dbReference type="Proteomes" id="UP000619238">
    <property type="component" value="Unassembled WGS sequence"/>
</dbReference>
<evidence type="ECO:0000256" key="1">
    <source>
        <dbReference type="SAM" id="MobiDB-lite"/>
    </source>
</evidence>
<keyword evidence="3" id="KW-1185">Reference proteome</keyword>
<organism evidence="2 3">
    <name type="scientific">Kordia aestuariivivens</name>
    <dbReference type="NCBI Taxonomy" id="2759037"/>
    <lineage>
        <taxon>Bacteria</taxon>
        <taxon>Pseudomonadati</taxon>
        <taxon>Bacteroidota</taxon>
        <taxon>Flavobacteriia</taxon>
        <taxon>Flavobacteriales</taxon>
        <taxon>Flavobacteriaceae</taxon>
        <taxon>Kordia</taxon>
    </lineage>
</organism>
<evidence type="ECO:0000313" key="3">
    <source>
        <dbReference type="Proteomes" id="UP000619238"/>
    </source>
</evidence>
<proteinExistence type="predicted"/>
<feature type="compositionally biased region" description="Basic and acidic residues" evidence="1">
    <location>
        <begin position="212"/>
        <end position="225"/>
    </location>
</feature>